<dbReference type="OrthoDB" id="9815212at2"/>
<organism evidence="2 3">
    <name type="scientific">Hartmannibacter diazotrophicus</name>
    <dbReference type="NCBI Taxonomy" id="1482074"/>
    <lineage>
        <taxon>Bacteria</taxon>
        <taxon>Pseudomonadati</taxon>
        <taxon>Pseudomonadota</taxon>
        <taxon>Alphaproteobacteria</taxon>
        <taxon>Hyphomicrobiales</taxon>
        <taxon>Pleomorphomonadaceae</taxon>
        <taxon>Hartmannibacter</taxon>
    </lineage>
</organism>
<evidence type="ECO:0000313" key="3">
    <source>
        <dbReference type="Proteomes" id="UP000223606"/>
    </source>
</evidence>
<name>A0A2C9DEE5_9HYPH</name>
<proteinExistence type="predicted"/>
<evidence type="ECO:0000256" key="1">
    <source>
        <dbReference type="SAM" id="Phobius"/>
    </source>
</evidence>
<feature type="transmembrane region" description="Helical" evidence="1">
    <location>
        <begin position="245"/>
        <end position="266"/>
    </location>
</feature>
<keyword evidence="1" id="KW-0472">Membrane</keyword>
<dbReference type="InterPro" id="IPR019088">
    <property type="entry name" value="CHP02186-rel_TM"/>
</dbReference>
<accession>A0A2C9DEE5</accession>
<dbReference type="AlphaFoldDB" id="A0A2C9DEE5"/>
<dbReference type="EMBL" id="LT960614">
    <property type="protein sequence ID" value="SON58335.1"/>
    <property type="molecule type" value="Genomic_DNA"/>
</dbReference>
<dbReference type="RefSeq" id="WP_099558546.1">
    <property type="nucleotide sequence ID" value="NZ_LT960614.1"/>
</dbReference>
<keyword evidence="1 2" id="KW-0812">Transmembrane</keyword>
<evidence type="ECO:0000313" key="2">
    <source>
        <dbReference type="EMBL" id="SON58335.1"/>
    </source>
</evidence>
<protein>
    <submittedName>
        <fullName evidence="2">Putative transmembrane protein</fullName>
    </submittedName>
</protein>
<dbReference type="KEGG" id="hdi:HDIA_4794"/>
<reference evidence="3" key="1">
    <citation type="submission" date="2017-09" db="EMBL/GenBank/DDBJ databases">
        <title>Genome sequence of Nannocystis excedens DSM 71.</title>
        <authorList>
            <person name="Blom J."/>
        </authorList>
    </citation>
    <scope>NUCLEOTIDE SEQUENCE [LARGE SCALE GENOMIC DNA]</scope>
    <source>
        <strain evidence="3">type strain: E19</strain>
    </source>
</reference>
<dbReference type="Pfam" id="PF09608">
    <property type="entry name" value="Alph_Pro_TM"/>
    <property type="match status" value="1"/>
</dbReference>
<keyword evidence="1" id="KW-1133">Transmembrane helix</keyword>
<dbReference type="Proteomes" id="UP000223606">
    <property type="component" value="Chromosome 1"/>
</dbReference>
<gene>
    <name evidence="2" type="ORF">HDIA_4794</name>
</gene>
<keyword evidence="3" id="KW-1185">Reference proteome</keyword>
<sequence length="269" mass="29731">MSSCRPARSVFRVAPAMWRAILAVLFAAGLSVPAHAERLITALSSDLVSISSNFTGSQIVFFGAIERDAQTVARPAGYQIIIEVKGPPTNVVTRQKERTFGVWINKDSERYRLVPAFYAVLASAPLDRITPEAALARMGIGMDMIPLRRAAEPVKPFRSVYERAFLRLMQAQGRYMQDAGAVKFLTPSLFQATLPMPANVPVGTYEAKVMLFQDNTKLAEETYPIEVAKIGFEQFMAKYSRDHGFLYGIATVLMAGATGWLAGIIFRRD</sequence>